<evidence type="ECO:0000256" key="1">
    <source>
        <dbReference type="SAM" id="MobiDB-lite"/>
    </source>
</evidence>
<name>A0A9C7C679_9VIRU</name>
<protein>
    <submittedName>
        <fullName evidence="2">Uncharacterized protein</fullName>
    </submittedName>
</protein>
<evidence type="ECO:0000313" key="2">
    <source>
        <dbReference type="EMBL" id="BDT62509.1"/>
    </source>
</evidence>
<feature type="region of interest" description="Disordered" evidence="1">
    <location>
        <begin position="122"/>
        <end position="188"/>
    </location>
</feature>
<reference evidence="2" key="1">
    <citation type="submission" date="2022-10" db="EMBL/GenBank/DDBJ databases">
        <title>Genome sequences of endogenous nimaviruses in decapod crustaceans.</title>
        <authorList>
            <person name="Kawato S."/>
            <person name="Nozaki R."/>
            <person name="Kondo H."/>
            <person name="Hirono I."/>
        </authorList>
    </citation>
    <scope>NUCLEOTIDE SEQUENCE</scope>
    <source>
        <strain evidence="2">Okinawa2016</strain>
    </source>
</reference>
<accession>A0A9C7C679</accession>
<organism evidence="2">
    <name type="scientific">Melicertus latisulcatus pemonivirus</name>
    <dbReference type="NCBI Taxonomy" id="2984278"/>
    <lineage>
        <taxon>Viruses</taxon>
        <taxon>Viruses incertae sedis</taxon>
        <taxon>Naldaviricetes</taxon>
        <taxon>Nimaviridae</taxon>
    </lineage>
</organism>
<feature type="region of interest" description="Disordered" evidence="1">
    <location>
        <begin position="59"/>
        <end position="82"/>
    </location>
</feature>
<dbReference type="EMBL" id="LC738875">
    <property type="protein sequence ID" value="BDT62509.1"/>
    <property type="molecule type" value="Genomic_DNA"/>
</dbReference>
<feature type="compositionally biased region" description="Low complexity" evidence="1">
    <location>
        <begin position="159"/>
        <end position="168"/>
    </location>
</feature>
<sequence>MASYADNINPAKGDPPECIGGLLKCDAVTGVQSNRHPRGLREIKKTFPSVSREPRNLYMTKDVSRSVSTSDTAGSRRHSDSEYLTSTRVKLNALTGGEGGLSIFEEGIQPLTENDHVVTMNASVPVDNSENKNSNSYRGESHNAKNIGDGLQNTAAEENSGSSSSNGNVDGRSRGKDASDGDSIQVANVIDLQKKRGRKPKGLCVEVCEHKKPRRMKTKTERKIDEIHCEGSALTDHHIRDLTIVKDFCVNFHLCVPIVHGSEGNSTRTCGCGFTNINKE</sequence>
<feature type="compositionally biased region" description="Polar residues" evidence="1">
    <location>
        <begin position="122"/>
        <end position="138"/>
    </location>
</feature>
<proteinExistence type="predicted"/>